<dbReference type="AlphaFoldDB" id="A0A919XF85"/>
<dbReference type="Proteomes" id="UP000679779">
    <property type="component" value="Unassembled WGS sequence"/>
</dbReference>
<keyword evidence="3" id="KW-1185">Reference proteome</keyword>
<name>A0A919XF85_9BACL</name>
<dbReference type="EMBL" id="BORQ01000003">
    <property type="protein sequence ID" value="GIO31682.1"/>
    <property type="molecule type" value="Genomic_DNA"/>
</dbReference>
<organism evidence="2 3">
    <name type="scientific">Paenibacillus albilobatus</name>
    <dbReference type="NCBI Taxonomy" id="2716884"/>
    <lineage>
        <taxon>Bacteria</taxon>
        <taxon>Bacillati</taxon>
        <taxon>Bacillota</taxon>
        <taxon>Bacilli</taxon>
        <taxon>Bacillales</taxon>
        <taxon>Paenibacillaceae</taxon>
        <taxon>Paenibacillus</taxon>
    </lineage>
</organism>
<comment type="caution">
    <text evidence="2">The sequence shown here is derived from an EMBL/GenBank/DDBJ whole genome shotgun (WGS) entry which is preliminary data.</text>
</comment>
<protein>
    <submittedName>
        <fullName evidence="2">Uncharacterized protein</fullName>
    </submittedName>
</protein>
<accession>A0A919XF85</accession>
<evidence type="ECO:0000313" key="2">
    <source>
        <dbReference type="EMBL" id="GIO31682.1"/>
    </source>
</evidence>
<evidence type="ECO:0000313" key="3">
    <source>
        <dbReference type="Proteomes" id="UP000679779"/>
    </source>
</evidence>
<evidence type="ECO:0000256" key="1">
    <source>
        <dbReference type="SAM" id="MobiDB-lite"/>
    </source>
</evidence>
<gene>
    <name evidence="2" type="ORF">J2TS6_28230</name>
</gene>
<feature type="region of interest" description="Disordered" evidence="1">
    <location>
        <begin position="91"/>
        <end position="113"/>
    </location>
</feature>
<reference evidence="2" key="1">
    <citation type="submission" date="2021-03" db="EMBL/GenBank/DDBJ databases">
        <title>Antimicrobial resistance genes in bacteria isolated from Japanese honey, and their potential for conferring macrolide and lincosamide resistance in the American foulbrood pathogen Paenibacillus larvae.</title>
        <authorList>
            <person name="Okamoto M."/>
            <person name="Kumagai M."/>
            <person name="Kanamori H."/>
            <person name="Takamatsu D."/>
        </authorList>
    </citation>
    <scope>NUCLEOTIDE SEQUENCE</scope>
    <source>
        <strain evidence="2">J2TS6</strain>
    </source>
</reference>
<proteinExistence type="predicted"/>
<sequence length="113" mass="12858">MLNVKKVESIDGYVSDADLSKKGGKYIVKELMTYKDYFDKYEDGGYNHTIDPNRMVWVLISKFDKTHYVDGSPVEKAIVTSLYDGETGEMPEMGVTSEEPNGMAQFLKDKKKE</sequence>